<sequence length="248" mass="27665">MISVIFKTPFRLCVFLFSYSILVFLLRFKCAIFFLGLSFQGKDRAGNGGKAHLGDVPGGHAQSVQGLWSVEIQHIPKILILKVIRRVEAAAHQQHISNAVLHRPAVFHLQVQLIQFFQKAAFRKGFQFRKIVGHIVLYGVLCRREQGFAQILLMLQLPKAVFQRFNDVRRVFLPHRPKGDGPWEPGLMGIGNVKVVFQPGLAIVFPVKNGNAVCAPVYPAPKLPVPSLDLQDGGGVWALGVDKQLFIE</sequence>
<dbReference type="AlphaFoldDB" id="A0AAE3E962"/>
<keyword evidence="3" id="KW-1185">Reference proteome</keyword>
<comment type="caution">
    <text evidence="2">The sequence shown here is derived from an EMBL/GenBank/DDBJ whole genome shotgun (WGS) entry which is preliminary data.</text>
</comment>
<protein>
    <submittedName>
        <fullName evidence="2">Uncharacterized protein</fullName>
    </submittedName>
</protein>
<keyword evidence="1" id="KW-1133">Transmembrane helix</keyword>
<evidence type="ECO:0000313" key="3">
    <source>
        <dbReference type="Proteomes" id="UP001198182"/>
    </source>
</evidence>
<dbReference type="RefSeq" id="WP_308453094.1">
    <property type="nucleotide sequence ID" value="NZ_JAJEQR010000011.1"/>
</dbReference>
<proteinExistence type="predicted"/>
<dbReference type="EMBL" id="JAJEQR010000011">
    <property type="protein sequence ID" value="MCC2230413.1"/>
    <property type="molecule type" value="Genomic_DNA"/>
</dbReference>
<keyword evidence="1" id="KW-0472">Membrane</keyword>
<gene>
    <name evidence="2" type="ORF">LKD81_05285</name>
</gene>
<evidence type="ECO:0000256" key="1">
    <source>
        <dbReference type="SAM" id="Phobius"/>
    </source>
</evidence>
<organism evidence="2 3">
    <name type="scientific">Hominifimenecus microfluidus</name>
    <dbReference type="NCBI Taxonomy" id="2885348"/>
    <lineage>
        <taxon>Bacteria</taxon>
        <taxon>Bacillati</taxon>
        <taxon>Bacillota</taxon>
        <taxon>Clostridia</taxon>
        <taxon>Lachnospirales</taxon>
        <taxon>Lachnospiraceae</taxon>
        <taxon>Hominifimenecus</taxon>
    </lineage>
</organism>
<reference evidence="2" key="1">
    <citation type="submission" date="2021-10" db="EMBL/GenBank/DDBJ databases">
        <title>Anaerobic single-cell dispensing facilitates the cultivation of human gut bacteria.</title>
        <authorList>
            <person name="Afrizal A."/>
        </authorList>
    </citation>
    <scope>NUCLEOTIDE SEQUENCE</scope>
    <source>
        <strain evidence="2">CLA-AA-H215</strain>
    </source>
</reference>
<feature type="transmembrane region" description="Helical" evidence="1">
    <location>
        <begin position="12"/>
        <end position="37"/>
    </location>
</feature>
<keyword evidence="1" id="KW-0812">Transmembrane</keyword>
<dbReference type="Proteomes" id="UP001198182">
    <property type="component" value="Unassembled WGS sequence"/>
</dbReference>
<accession>A0AAE3E962</accession>
<evidence type="ECO:0000313" key="2">
    <source>
        <dbReference type="EMBL" id="MCC2230413.1"/>
    </source>
</evidence>
<name>A0AAE3E962_9FIRM</name>